<reference evidence="5" key="1">
    <citation type="submission" date="2016-11" db="EMBL/GenBank/DDBJ databases">
        <authorList>
            <person name="Varghese N."/>
            <person name="Submissions S."/>
        </authorList>
    </citation>
    <scope>NUCLEOTIDE SEQUENCE [LARGE SCALE GENOMIC DNA]</scope>
    <source>
        <strain evidence="5">DSM 29326</strain>
    </source>
</reference>
<name>A0A1M5CQ84_LOKAT</name>
<dbReference type="AlphaFoldDB" id="A0A1M5CQ84"/>
<organism evidence="4 5">
    <name type="scientific">Loktanella atrilutea</name>
    <dbReference type="NCBI Taxonomy" id="366533"/>
    <lineage>
        <taxon>Bacteria</taxon>
        <taxon>Pseudomonadati</taxon>
        <taxon>Pseudomonadota</taxon>
        <taxon>Alphaproteobacteria</taxon>
        <taxon>Rhodobacterales</taxon>
        <taxon>Roseobacteraceae</taxon>
        <taxon>Loktanella</taxon>
    </lineage>
</organism>
<dbReference type="InterPro" id="IPR023799">
    <property type="entry name" value="RbfA_dom_sf"/>
</dbReference>
<sequence length="155" mass="16964">MQAMAKTSSSGGGAPNQRQLRLGELIRRRLSELLQRGEIHDPDLSRMMITVGEVRCSSDLSVATAFVLPLGGDNKEEALLALRKSRHEIRREVAKVLNIKYAPEIRFEIDDTFDRMDATRALFERDDVKADLAAPDGPDADGADATAARAGDDDA</sequence>
<gene>
    <name evidence="2" type="primary">rbfA</name>
    <name evidence="4" type="ORF">SAMN05444339_10848</name>
</gene>
<dbReference type="PANTHER" id="PTHR33515:SF1">
    <property type="entry name" value="RIBOSOME-BINDING FACTOR A, CHLOROPLASTIC-RELATED"/>
    <property type="match status" value="1"/>
</dbReference>
<dbReference type="PROSITE" id="PS01319">
    <property type="entry name" value="RBFA"/>
    <property type="match status" value="1"/>
</dbReference>
<dbReference type="NCBIfam" id="TIGR00082">
    <property type="entry name" value="rbfA"/>
    <property type="match status" value="1"/>
</dbReference>
<keyword evidence="5" id="KW-1185">Reference proteome</keyword>
<dbReference type="Proteomes" id="UP000183987">
    <property type="component" value="Unassembled WGS sequence"/>
</dbReference>
<dbReference type="NCBIfam" id="NF001802">
    <property type="entry name" value="PRK00521.2-5"/>
    <property type="match status" value="1"/>
</dbReference>
<dbReference type="EMBL" id="FQUE01000008">
    <property type="protein sequence ID" value="SHF56871.1"/>
    <property type="molecule type" value="Genomic_DNA"/>
</dbReference>
<proteinExistence type="inferred from homology"/>
<evidence type="ECO:0000313" key="5">
    <source>
        <dbReference type="Proteomes" id="UP000183987"/>
    </source>
</evidence>
<dbReference type="PANTHER" id="PTHR33515">
    <property type="entry name" value="RIBOSOME-BINDING FACTOR A, CHLOROPLASTIC-RELATED"/>
    <property type="match status" value="1"/>
</dbReference>
<dbReference type="SUPFAM" id="SSF89919">
    <property type="entry name" value="Ribosome-binding factor A, RbfA"/>
    <property type="match status" value="1"/>
</dbReference>
<dbReference type="InterPro" id="IPR000238">
    <property type="entry name" value="RbfA"/>
</dbReference>
<comment type="function">
    <text evidence="2">One of several proteins that assist in the late maturation steps of the functional core of the 30S ribosomal subunit. Associates with free 30S ribosomal subunits (but not with 30S subunits that are part of 70S ribosomes or polysomes). Required for efficient processing of 16S rRNA. May interact with the 5'-terminal helix region of 16S rRNA.</text>
</comment>
<keyword evidence="2" id="KW-0963">Cytoplasm</keyword>
<dbReference type="InterPro" id="IPR020053">
    <property type="entry name" value="Ribosome-bd_factorA_CS"/>
</dbReference>
<dbReference type="Gene3D" id="3.30.300.20">
    <property type="match status" value="1"/>
</dbReference>
<keyword evidence="1 2" id="KW-0690">Ribosome biogenesis</keyword>
<evidence type="ECO:0000256" key="2">
    <source>
        <dbReference type="HAMAP-Rule" id="MF_00003"/>
    </source>
</evidence>
<evidence type="ECO:0000256" key="3">
    <source>
        <dbReference type="SAM" id="MobiDB-lite"/>
    </source>
</evidence>
<evidence type="ECO:0000256" key="1">
    <source>
        <dbReference type="ARBA" id="ARBA00022517"/>
    </source>
</evidence>
<dbReference type="GO" id="GO:0030490">
    <property type="term" value="P:maturation of SSU-rRNA"/>
    <property type="evidence" value="ECO:0007669"/>
    <property type="project" value="UniProtKB-UniRule"/>
</dbReference>
<dbReference type="GO" id="GO:0005829">
    <property type="term" value="C:cytosol"/>
    <property type="evidence" value="ECO:0007669"/>
    <property type="project" value="TreeGrafter"/>
</dbReference>
<dbReference type="GO" id="GO:0043024">
    <property type="term" value="F:ribosomal small subunit binding"/>
    <property type="evidence" value="ECO:0007669"/>
    <property type="project" value="TreeGrafter"/>
</dbReference>
<dbReference type="STRING" id="366533.SAMN05444339_10848"/>
<evidence type="ECO:0000313" key="4">
    <source>
        <dbReference type="EMBL" id="SHF56871.1"/>
    </source>
</evidence>
<accession>A0A1M5CQ84</accession>
<dbReference type="InterPro" id="IPR015946">
    <property type="entry name" value="KH_dom-like_a/b"/>
</dbReference>
<comment type="similarity">
    <text evidence="2">Belongs to the RbfA family.</text>
</comment>
<comment type="subunit">
    <text evidence="2">Monomer. Binds 30S ribosomal subunits, but not 50S ribosomal subunits or 70S ribosomes.</text>
</comment>
<dbReference type="HAMAP" id="MF_00003">
    <property type="entry name" value="RbfA"/>
    <property type="match status" value="1"/>
</dbReference>
<dbReference type="Pfam" id="PF02033">
    <property type="entry name" value="RBFA"/>
    <property type="match status" value="1"/>
</dbReference>
<comment type="subcellular location">
    <subcellularLocation>
        <location evidence="2">Cytoplasm</location>
    </subcellularLocation>
</comment>
<protein>
    <recommendedName>
        <fullName evidence="2">Ribosome-binding factor A</fullName>
    </recommendedName>
</protein>
<feature type="region of interest" description="Disordered" evidence="3">
    <location>
        <begin position="130"/>
        <end position="155"/>
    </location>
</feature>